<dbReference type="Proteomes" id="UP001301769">
    <property type="component" value="Unassembled WGS sequence"/>
</dbReference>
<evidence type="ECO:0000256" key="2">
    <source>
        <dbReference type="SAM" id="Phobius"/>
    </source>
</evidence>
<proteinExistence type="predicted"/>
<reference evidence="3" key="1">
    <citation type="journal article" date="2023" name="Mol. Phylogenet. Evol.">
        <title>Genome-scale phylogeny and comparative genomics of the fungal order Sordariales.</title>
        <authorList>
            <person name="Hensen N."/>
            <person name="Bonometti L."/>
            <person name="Westerberg I."/>
            <person name="Brannstrom I.O."/>
            <person name="Guillou S."/>
            <person name="Cros-Aarteil S."/>
            <person name="Calhoun S."/>
            <person name="Haridas S."/>
            <person name="Kuo A."/>
            <person name="Mondo S."/>
            <person name="Pangilinan J."/>
            <person name="Riley R."/>
            <person name="LaButti K."/>
            <person name="Andreopoulos B."/>
            <person name="Lipzen A."/>
            <person name="Chen C."/>
            <person name="Yan M."/>
            <person name="Daum C."/>
            <person name="Ng V."/>
            <person name="Clum A."/>
            <person name="Steindorff A."/>
            <person name="Ohm R.A."/>
            <person name="Martin F."/>
            <person name="Silar P."/>
            <person name="Natvig D.O."/>
            <person name="Lalanne C."/>
            <person name="Gautier V."/>
            <person name="Ament-Velasquez S.L."/>
            <person name="Kruys A."/>
            <person name="Hutchinson M.I."/>
            <person name="Powell A.J."/>
            <person name="Barry K."/>
            <person name="Miller A.N."/>
            <person name="Grigoriev I.V."/>
            <person name="Debuchy R."/>
            <person name="Gladieux P."/>
            <person name="Hiltunen Thoren M."/>
            <person name="Johannesson H."/>
        </authorList>
    </citation>
    <scope>NUCLEOTIDE SEQUENCE</scope>
    <source>
        <strain evidence="3">PSN293</strain>
    </source>
</reference>
<keyword evidence="2" id="KW-0812">Transmembrane</keyword>
<keyword evidence="2" id="KW-1133">Transmembrane helix</keyword>
<feature type="compositionally biased region" description="Polar residues" evidence="1">
    <location>
        <begin position="207"/>
        <end position="218"/>
    </location>
</feature>
<dbReference type="AlphaFoldDB" id="A0AAN6Y9X8"/>
<feature type="region of interest" description="Disordered" evidence="1">
    <location>
        <begin position="1"/>
        <end position="47"/>
    </location>
</feature>
<evidence type="ECO:0000313" key="3">
    <source>
        <dbReference type="EMBL" id="KAK4215388.1"/>
    </source>
</evidence>
<sequence length="218" mass="24788">MTTQTEATKSSLSNMESTSQTSSTKITHPATTKEKSVQEEQFESGPPDPSSIWLEAMYILIWITIILSIIVTLLTDRKCRDKIARWRRSLQASFRTPRWLRVLPSTEPGILRFDVGIFVVIAYFLLCITVIAFPFVYCLLHFIRFNRPEMHNTGLLVVGFLLPGCFASVALVHCVLDNWVLERDLEYAEERSETNDEEKGEAGGQKYTDTSSLLMSEV</sequence>
<feature type="transmembrane region" description="Helical" evidence="2">
    <location>
        <begin position="56"/>
        <end position="75"/>
    </location>
</feature>
<reference evidence="3" key="2">
    <citation type="submission" date="2023-05" db="EMBL/GenBank/DDBJ databases">
        <authorList>
            <consortium name="Lawrence Berkeley National Laboratory"/>
            <person name="Steindorff A."/>
            <person name="Hensen N."/>
            <person name="Bonometti L."/>
            <person name="Westerberg I."/>
            <person name="Brannstrom I.O."/>
            <person name="Guillou S."/>
            <person name="Cros-Aarteil S."/>
            <person name="Calhoun S."/>
            <person name="Haridas S."/>
            <person name="Kuo A."/>
            <person name="Mondo S."/>
            <person name="Pangilinan J."/>
            <person name="Riley R."/>
            <person name="Labutti K."/>
            <person name="Andreopoulos B."/>
            <person name="Lipzen A."/>
            <person name="Chen C."/>
            <person name="Yanf M."/>
            <person name="Daum C."/>
            <person name="Ng V."/>
            <person name="Clum A."/>
            <person name="Ohm R."/>
            <person name="Martin F."/>
            <person name="Silar P."/>
            <person name="Natvig D."/>
            <person name="Lalanne C."/>
            <person name="Gautier V."/>
            <person name="Ament-Velasquez S.L."/>
            <person name="Kruys A."/>
            <person name="Hutchinson M.I."/>
            <person name="Powell A.J."/>
            <person name="Barry K."/>
            <person name="Miller A.N."/>
            <person name="Grigoriev I.V."/>
            <person name="Debuchy R."/>
            <person name="Gladieux P."/>
            <person name="Thoren M.H."/>
            <person name="Johannesson H."/>
        </authorList>
    </citation>
    <scope>NUCLEOTIDE SEQUENCE</scope>
    <source>
        <strain evidence="3">PSN293</strain>
    </source>
</reference>
<comment type="caution">
    <text evidence="3">The sequence shown here is derived from an EMBL/GenBank/DDBJ whole genome shotgun (WGS) entry which is preliminary data.</text>
</comment>
<dbReference type="EMBL" id="MU858080">
    <property type="protein sequence ID" value="KAK4215388.1"/>
    <property type="molecule type" value="Genomic_DNA"/>
</dbReference>
<name>A0AAN6Y9X8_9PEZI</name>
<feature type="region of interest" description="Disordered" evidence="1">
    <location>
        <begin position="191"/>
        <end position="218"/>
    </location>
</feature>
<organism evidence="3 4">
    <name type="scientific">Rhypophila decipiens</name>
    <dbReference type="NCBI Taxonomy" id="261697"/>
    <lineage>
        <taxon>Eukaryota</taxon>
        <taxon>Fungi</taxon>
        <taxon>Dikarya</taxon>
        <taxon>Ascomycota</taxon>
        <taxon>Pezizomycotina</taxon>
        <taxon>Sordariomycetes</taxon>
        <taxon>Sordariomycetidae</taxon>
        <taxon>Sordariales</taxon>
        <taxon>Naviculisporaceae</taxon>
        <taxon>Rhypophila</taxon>
    </lineage>
</organism>
<feature type="transmembrane region" description="Helical" evidence="2">
    <location>
        <begin position="115"/>
        <end position="143"/>
    </location>
</feature>
<protein>
    <submittedName>
        <fullName evidence="3">Uncharacterized protein</fullName>
    </submittedName>
</protein>
<keyword evidence="2" id="KW-0472">Membrane</keyword>
<accession>A0AAN6Y9X8</accession>
<gene>
    <name evidence="3" type="ORF">QBC37DRAFT_125120</name>
</gene>
<keyword evidence="4" id="KW-1185">Reference proteome</keyword>
<feature type="transmembrane region" description="Helical" evidence="2">
    <location>
        <begin position="155"/>
        <end position="176"/>
    </location>
</feature>
<evidence type="ECO:0000313" key="4">
    <source>
        <dbReference type="Proteomes" id="UP001301769"/>
    </source>
</evidence>
<evidence type="ECO:0000256" key="1">
    <source>
        <dbReference type="SAM" id="MobiDB-lite"/>
    </source>
</evidence>
<feature type="compositionally biased region" description="Polar residues" evidence="1">
    <location>
        <begin position="1"/>
        <end position="30"/>
    </location>
</feature>